<dbReference type="PANTHER" id="PTHR30349">
    <property type="entry name" value="PHAGE INTEGRASE-RELATED"/>
    <property type="match status" value="1"/>
</dbReference>
<dbReference type="GO" id="GO:0015074">
    <property type="term" value="P:DNA integration"/>
    <property type="evidence" value="ECO:0007669"/>
    <property type="project" value="InterPro"/>
</dbReference>
<dbReference type="GO" id="GO:0006310">
    <property type="term" value="P:DNA recombination"/>
    <property type="evidence" value="ECO:0007669"/>
    <property type="project" value="UniProtKB-KW"/>
</dbReference>
<dbReference type="InterPro" id="IPR013762">
    <property type="entry name" value="Integrase-like_cat_sf"/>
</dbReference>
<gene>
    <name evidence="3" type="ORF">F6V25_07915</name>
</gene>
<organism evidence="3 4">
    <name type="scientific">Oryzomonas japonica</name>
    <dbReference type="NCBI Taxonomy" id="2603858"/>
    <lineage>
        <taxon>Bacteria</taxon>
        <taxon>Pseudomonadati</taxon>
        <taxon>Thermodesulfobacteriota</taxon>
        <taxon>Desulfuromonadia</taxon>
        <taxon>Geobacterales</taxon>
        <taxon>Geobacteraceae</taxon>
        <taxon>Oryzomonas</taxon>
    </lineage>
</organism>
<dbReference type="RefSeq" id="WP_151128080.1">
    <property type="nucleotide sequence ID" value="NZ_VZQZ01000004.1"/>
</dbReference>
<dbReference type="Proteomes" id="UP000420562">
    <property type="component" value="Unassembled WGS sequence"/>
</dbReference>
<dbReference type="CDD" id="cd00796">
    <property type="entry name" value="INT_Rci_Hp1_C"/>
    <property type="match status" value="1"/>
</dbReference>
<evidence type="ECO:0000313" key="4">
    <source>
        <dbReference type="Proteomes" id="UP000420562"/>
    </source>
</evidence>
<feature type="domain" description="Tyr recombinase" evidence="2">
    <location>
        <begin position="163"/>
        <end position="337"/>
    </location>
</feature>
<reference evidence="3 4" key="1">
    <citation type="submission" date="2019-09" db="EMBL/GenBank/DDBJ databases">
        <title>Geobacter sp. Red96, a novel strain isolated from paddy soil.</title>
        <authorList>
            <person name="Xu Z."/>
            <person name="Masuda Y."/>
            <person name="Itoh H."/>
            <person name="Senoo K."/>
        </authorList>
    </citation>
    <scope>NUCLEOTIDE SEQUENCE [LARGE SCALE GENOMIC DNA]</scope>
    <source>
        <strain evidence="3 4">Red96</strain>
    </source>
</reference>
<dbReference type="GO" id="GO:0003677">
    <property type="term" value="F:DNA binding"/>
    <property type="evidence" value="ECO:0007669"/>
    <property type="project" value="InterPro"/>
</dbReference>
<comment type="caution">
    <text evidence="3">The sequence shown here is derived from an EMBL/GenBank/DDBJ whole genome shotgun (WGS) entry which is preliminary data.</text>
</comment>
<dbReference type="AlphaFoldDB" id="A0A7J4ZSE6"/>
<dbReference type="PROSITE" id="PS51898">
    <property type="entry name" value="TYR_RECOMBINASE"/>
    <property type="match status" value="1"/>
</dbReference>
<keyword evidence="4" id="KW-1185">Reference proteome</keyword>
<dbReference type="EMBL" id="VZQZ01000004">
    <property type="protein sequence ID" value="KAB0665639.1"/>
    <property type="molecule type" value="Genomic_DNA"/>
</dbReference>
<protein>
    <submittedName>
        <fullName evidence="3">Site-specific integrase</fullName>
    </submittedName>
</protein>
<dbReference type="InterPro" id="IPR011010">
    <property type="entry name" value="DNA_brk_join_enz"/>
</dbReference>
<dbReference type="Pfam" id="PF00589">
    <property type="entry name" value="Phage_integrase"/>
    <property type="match status" value="1"/>
</dbReference>
<dbReference type="InterPro" id="IPR050090">
    <property type="entry name" value="Tyrosine_recombinase_XerCD"/>
</dbReference>
<evidence type="ECO:0000313" key="3">
    <source>
        <dbReference type="EMBL" id="KAB0665639.1"/>
    </source>
</evidence>
<proteinExistence type="predicted"/>
<sequence length="344" mass="39372">MASMSVSTNRKGEPRYRVRVRIKGVYASKTGRNKREVERWARKTEDRADLNTMTPETQATVRTVAEMIDRYCKQVLPYKALNTQFSQQGQLMFWKSEIGGMSLADATTPVIAKRKALLAPRGNATINCYLAALQHCFAMAIKEWQWCEINPVRDVWRLPQPAARVRMLSAAERSRLMFYCRMAPCSLLETIVVVALSTGPRKSEVRNIKIEDYNHVTGRVVLDQTKNGDRRTVRLFGEARKRMAALYEARKPGQVYFFPSPRDPSRPVDFRYSWEMSLESAEIPNFCFHDLRHSAASYLAEQGATLADIKEILGHKTIQTTQKYTHLTESHTAALVQKMNLSIF</sequence>
<evidence type="ECO:0000259" key="2">
    <source>
        <dbReference type="PROSITE" id="PS51898"/>
    </source>
</evidence>
<dbReference type="SUPFAM" id="SSF56349">
    <property type="entry name" value="DNA breaking-rejoining enzymes"/>
    <property type="match status" value="1"/>
</dbReference>
<dbReference type="PANTHER" id="PTHR30349:SF64">
    <property type="entry name" value="PROPHAGE INTEGRASE INTD-RELATED"/>
    <property type="match status" value="1"/>
</dbReference>
<evidence type="ECO:0000256" key="1">
    <source>
        <dbReference type="ARBA" id="ARBA00023172"/>
    </source>
</evidence>
<dbReference type="Gene3D" id="1.10.443.10">
    <property type="entry name" value="Intergrase catalytic core"/>
    <property type="match status" value="1"/>
</dbReference>
<dbReference type="InterPro" id="IPR002104">
    <property type="entry name" value="Integrase_catalytic"/>
</dbReference>
<keyword evidence="1" id="KW-0233">DNA recombination</keyword>
<name>A0A7J4ZSE6_9BACT</name>
<accession>A0A7J4ZSE6</accession>